<organism evidence="14">
    <name type="scientific">Eutreptiella gymnastica</name>
    <dbReference type="NCBI Taxonomy" id="73025"/>
    <lineage>
        <taxon>Eukaryota</taxon>
        <taxon>Discoba</taxon>
        <taxon>Euglenozoa</taxon>
        <taxon>Euglenida</taxon>
        <taxon>Spirocuta</taxon>
        <taxon>Euglenophyceae</taxon>
        <taxon>Eutreptiales</taxon>
        <taxon>Eutreptiaceae</taxon>
        <taxon>Eutreptiella</taxon>
    </lineage>
</organism>
<evidence type="ECO:0000256" key="6">
    <source>
        <dbReference type="ARBA" id="ARBA00022691"/>
    </source>
</evidence>
<evidence type="ECO:0000256" key="7">
    <source>
        <dbReference type="ARBA" id="ARBA00022694"/>
    </source>
</evidence>
<dbReference type="PROSITE" id="PS00092">
    <property type="entry name" value="N6_MTASE"/>
    <property type="match status" value="1"/>
</dbReference>
<proteinExistence type="inferred from homology"/>
<dbReference type="InterPro" id="IPR000241">
    <property type="entry name" value="RlmKL-like_Mtase"/>
</dbReference>
<dbReference type="PROSITE" id="PS51627">
    <property type="entry name" value="SAM_MT_TRM11"/>
    <property type="match status" value="1"/>
</dbReference>
<keyword evidence="7 10" id="KW-0819">tRNA processing</keyword>
<evidence type="ECO:0000256" key="11">
    <source>
        <dbReference type="SAM" id="MobiDB-lite"/>
    </source>
</evidence>
<dbReference type="EMBL" id="HBJA01099029">
    <property type="protein sequence ID" value="CAE0823018.1"/>
    <property type="molecule type" value="Transcribed_RNA"/>
</dbReference>
<dbReference type="Pfam" id="PF01170">
    <property type="entry name" value="UPF0020"/>
    <property type="match status" value="1"/>
</dbReference>
<dbReference type="SUPFAM" id="SSF53335">
    <property type="entry name" value="S-adenosyl-L-methionine-dependent methyltransferases"/>
    <property type="match status" value="1"/>
</dbReference>
<keyword evidence="5 10" id="KW-0808">Transferase</keyword>
<feature type="domain" description="Ribosomal RNA large subunit methyltransferase K/L-like methyltransferase" evidence="12">
    <location>
        <begin position="184"/>
        <end position="311"/>
    </location>
</feature>
<evidence type="ECO:0000256" key="4">
    <source>
        <dbReference type="ARBA" id="ARBA00022603"/>
    </source>
</evidence>
<evidence type="ECO:0000256" key="10">
    <source>
        <dbReference type="PROSITE-ProRule" id="PRU00959"/>
    </source>
</evidence>
<dbReference type="InterPro" id="IPR016691">
    <property type="entry name" value="TRMT11"/>
</dbReference>
<keyword evidence="2" id="KW-0963">Cytoplasm</keyword>
<gene>
    <name evidence="14" type="ORF">EGYM00163_LOCUS34219</name>
</gene>
<evidence type="ECO:0000256" key="5">
    <source>
        <dbReference type="ARBA" id="ARBA00022679"/>
    </source>
</evidence>
<dbReference type="GO" id="GO:0005737">
    <property type="term" value="C:cytoplasm"/>
    <property type="evidence" value="ECO:0007669"/>
    <property type="project" value="UniProtKB-SubCell"/>
</dbReference>
<evidence type="ECO:0000256" key="9">
    <source>
        <dbReference type="ARBA" id="ARBA00066937"/>
    </source>
</evidence>
<evidence type="ECO:0000256" key="2">
    <source>
        <dbReference type="ARBA" id="ARBA00022490"/>
    </source>
</evidence>
<feature type="domain" description="tRNA (guanine(10)-N(2))-methyltransferase TRMT11 N-terminal" evidence="13">
    <location>
        <begin position="10"/>
        <end position="172"/>
    </location>
</feature>
<feature type="compositionally biased region" description="Basic and acidic residues" evidence="11">
    <location>
        <begin position="461"/>
        <end position="471"/>
    </location>
</feature>
<evidence type="ECO:0000256" key="1">
    <source>
        <dbReference type="ARBA" id="ARBA00004496"/>
    </source>
</evidence>
<dbReference type="InterPro" id="IPR059073">
    <property type="entry name" value="TRMT11_N"/>
</dbReference>
<evidence type="ECO:0000313" key="14">
    <source>
        <dbReference type="EMBL" id="CAE0823018.1"/>
    </source>
</evidence>
<dbReference type="GO" id="GO:0008033">
    <property type="term" value="P:tRNA processing"/>
    <property type="evidence" value="ECO:0007669"/>
    <property type="project" value="UniProtKB-UniRule"/>
</dbReference>
<keyword evidence="8 10" id="KW-0694">RNA-binding</keyword>
<dbReference type="PRINTS" id="PR00507">
    <property type="entry name" value="N12N6MTFRASE"/>
</dbReference>
<feature type="region of interest" description="Disordered" evidence="11">
    <location>
        <begin position="443"/>
        <end position="497"/>
    </location>
</feature>
<dbReference type="GO" id="GO:0160102">
    <property type="term" value="F:tRNA (guanine(10)-N2)-methyltransferase activity"/>
    <property type="evidence" value="ECO:0007669"/>
    <property type="project" value="UniProtKB-EC"/>
</dbReference>
<keyword evidence="4 10" id="KW-0489">Methyltransferase</keyword>
<evidence type="ECO:0000259" key="13">
    <source>
        <dbReference type="Pfam" id="PF25904"/>
    </source>
</evidence>
<dbReference type="InterPro" id="IPR002052">
    <property type="entry name" value="DNA_methylase_N6_adenine_CS"/>
</dbReference>
<sequence length="497" mass="56716">MVKLLVFFVFEESLLDFRIPELQSVADLLHVTISWEGDLDPESVFLLVEFASLEGAKAVADRCVLVRGLFELWAQADDYPALINKLRQAPHLMEEHFTQKTFKYVIESFGRSNSRQQQLDIIDQFHVLEHGGEVLMQNPDTIVWVFEDIGRKMPATAVPKQVYYTREVHLSAMHKTVLTYDLKRRPYLGTTSMPSQLSFLMANMAGVNPHTLVIDCFCGTASLLVAAAYLRAHCWGVEIDPRTLRGRIEGLNVMSNFRHYGLPIPEFVRGDMARRFFWRCPETFDAILTDPPYGARAGSRKVNEKTMEKIMVTSKEGGFTSAPIIPTEAYQLGDMLTDLLDFAAKTLRISGRLVFWLPTTELYSDAELPSHPCLKLLYNTEQYITIRLRRRLLTFEKIKLFEGEVPVSPQFNPDMKHLEYESDKYLSYKAKVEKKRKAVERYKAEQGIQSMTRNQRRRAQREKSAQQKEAQEGALTEEAADGVATEAHVQGADSTAT</sequence>
<dbReference type="PANTHER" id="PTHR13370:SF3">
    <property type="entry name" value="TRNA (GUANINE(10)-N2)-METHYLTRANSFERASE HOMOLOG"/>
    <property type="match status" value="1"/>
</dbReference>
<keyword evidence="6 10" id="KW-0949">S-adenosyl-L-methionine</keyword>
<protein>
    <recommendedName>
        <fullName evidence="9">tRNA (guanine(10)-N(2))-methyltransferase</fullName>
        <ecNumber evidence="9">2.1.1.214</ecNumber>
    </recommendedName>
</protein>
<dbReference type="GO" id="GO:0032259">
    <property type="term" value="P:methylation"/>
    <property type="evidence" value="ECO:0007669"/>
    <property type="project" value="UniProtKB-UniRule"/>
</dbReference>
<keyword evidence="3 10" id="KW-0820">tRNA-binding</keyword>
<name>A0A7S4G2F7_9EUGL</name>
<dbReference type="PIRSF" id="PIRSF017259">
    <property type="entry name" value="tRNA_mtfrase_TRM11"/>
    <property type="match status" value="1"/>
</dbReference>
<evidence type="ECO:0000256" key="8">
    <source>
        <dbReference type="ARBA" id="ARBA00022884"/>
    </source>
</evidence>
<dbReference type="GO" id="GO:0000049">
    <property type="term" value="F:tRNA binding"/>
    <property type="evidence" value="ECO:0007669"/>
    <property type="project" value="UniProtKB-UniRule"/>
</dbReference>
<dbReference type="GO" id="GO:0043527">
    <property type="term" value="C:tRNA methyltransferase complex"/>
    <property type="evidence" value="ECO:0007669"/>
    <property type="project" value="UniProtKB-ARBA"/>
</dbReference>
<dbReference type="AlphaFoldDB" id="A0A7S4G2F7"/>
<accession>A0A7S4G2F7</accession>
<dbReference type="Pfam" id="PF25904">
    <property type="entry name" value="Tmrp11_N"/>
    <property type="match status" value="1"/>
</dbReference>
<dbReference type="CDD" id="cd02440">
    <property type="entry name" value="AdoMet_MTases"/>
    <property type="match status" value="1"/>
</dbReference>
<evidence type="ECO:0000256" key="3">
    <source>
        <dbReference type="ARBA" id="ARBA00022555"/>
    </source>
</evidence>
<comment type="subcellular location">
    <subcellularLocation>
        <location evidence="1">Cytoplasm</location>
    </subcellularLocation>
</comment>
<dbReference type="PANTHER" id="PTHR13370">
    <property type="entry name" value="RNA METHYLASE-RELATED"/>
    <property type="match status" value="1"/>
</dbReference>
<comment type="similarity">
    <text evidence="10">Belongs to the class I-like SAM-binding methyltransferase superfamily. TRM11 methyltransferase family.</text>
</comment>
<evidence type="ECO:0000259" key="12">
    <source>
        <dbReference type="Pfam" id="PF01170"/>
    </source>
</evidence>
<dbReference type="InterPro" id="IPR029063">
    <property type="entry name" value="SAM-dependent_MTases_sf"/>
</dbReference>
<dbReference type="EC" id="2.1.1.214" evidence="9"/>
<reference evidence="14" key="1">
    <citation type="submission" date="2021-01" db="EMBL/GenBank/DDBJ databases">
        <authorList>
            <person name="Corre E."/>
            <person name="Pelletier E."/>
            <person name="Niang G."/>
            <person name="Scheremetjew M."/>
            <person name="Finn R."/>
            <person name="Kale V."/>
            <person name="Holt S."/>
            <person name="Cochrane G."/>
            <person name="Meng A."/>
            <person name="Brown T."/>
            <person name="Cohen L."/>
        </authorList>
    </citation>
    <scope>NUCLEOTIDE SEQUENCE</scope>
    <source>
        <strain evidence="14">CCMP1594</strain>
    </source>
</reference>
<dbReference type="Gene3D" id="3.40.50.150">
    <property type="entry name" value="Vaccinia Virus protein VP39"/>
    <property type="match status" value="1"/>
</dbReference>